<feature type="region of interest" description="Disordered" evidence="1">
    <location>
        <begin position="1"/>
        <end position="29"/>
    </location>
</feature>
<protein>
    <submittedName>
        <fullName evidence="2">Uncharacterized protein</fullName>
    </submittedName>
</protein>
<comment type="caution">
    <text evidence="2">The sequence shown here is derived from an EMBL/GenBank/DDBJ whole genome shotgun (WGS) entry which is preliminary data.</text>
</comment>
<feature type="region of interest" description="Disordered" evidence="1">
    <location>
        <begin position="140"/>
        <end position="179"/>
    </location>
</feature>
<feature type="compositionally biased region" description="Basic and acidic residues" evidence="1">
    <location>
        <begin position="90"/>
        <end position="108"/>
    </location>
</feature>
<dbReference type="EMBL" id="FQVY01000001">
    <property type="protein sequence ID" value="SHF87143.1"/>
    <property type="molecule type" value="Genomic_DNA"/>
</dbReference>
<organism evidence="2 3">
    <name type="scientific">Bittarella massiliensis</name>
    <name type="common">ex Durand et al. 2017</name>
    <dbReference type="NCBI Taxonomy" id="1720313"/>
    <lineage>
        <taxon>Bacteria</taxon>
        <taxon>Bacillati</taxon>
        <taxon>Bacillota</taxon>
        <taxon>Clostridia</taxon>
        <taxon>Eubacteriales</taxon>
        <taxon>Oscillospiraceae</taxon>
        <taxon>Bittarella (ex Durand et al. 2017)</taxon>
    </lineage>
</organism>
<sequence>MPKGEAHRSPTRNQLLSRRGGPVDCPACQKKKKAPYSLLPGGQVRGEQAVYRKGEQCPGGEVSPFHEPVSLRRERCDSRSLDRVSGGSAHCREEGQPALDRSVREQGRGRTCRSGRSSRLPGREPHLGLSAALLCGGDKDPVSVEKRGPRGTALPQYGGEFLRRERSAKKTGRGRACQSRRPSCRLGREKIVWGCQPTPFCDGGKGSVPPEKRGPRESASAQCVERCFLREGPARKRGRGRTCRSDRPSRLPGREEARSCQLPFSLRRW</sequence>
<feature type="region of interest" description="Disordered" evidence="1">
    <location>
        <begin position="235"/>
        <end position="257"/>
    </location>
</feature>
<dbReference type="AlphaFoldDB" id="A0AAQ1MD08"/>
<evidence type="ECO:0000313" key="2">
    <source>
        <dbReference type="EMBL" id="SHF87143.1"/>
    </source>
</evidence>
<reference evidence="3" key="1">
    <citation type="submission" date="2016-11" db="EMBL/GenBank/DDBJ databases">
        <authorList>
            <person name="Jaros S."/>
            <person name="Januszkiewicz K."/>
            <person name="Wedrychowicz H."/>
        </authorList>
    </citation>
    <scope>NUCLEOTIDE SEQUENCE [LARGE SCALE GENOMIC DNA]</scope>
    <source>
        <strain evidence="3">DSM 4029</strain>
    </source>
</reference>
<accession>A0AAQ1MD08</accession>
<evidence type="ECO:0000313" key="3">
    <source>
        <dbReference type="Proteomes" id="UP000184089"/>
    </source>
</evidence>
<feature type="compositionally biased region" description="Basic and acidic residues" evidence="1">
    <location>
        <begin position="243"/>
        <end position="257"/>
    </location>
</feature>
<feature type="region of interest" description="Disordered" evidence="1">
    <location>
        <begin position="77"/>
        <end position="125"/>
    </location>
</feature>
<gene>
    <name evidence="2" type="ORF">SAMN05444424_0990</name>
</gene>
<proteinExistence type="predicted"/>
<evidence type="ECO:0000256" key="1">
    <source>
        <dbReference type="SAM" id="MobiDB-lite"/>
    </source>
</evidence>
<dbReference type="Proteomes" id="UP000184089">
    <property type="component" value="Unassembled WGS sequence"/>
</dbReference>
<name>A0AAQ1MD08_9FIRM</name>